<accession>A0A5E8B329</accession>
<dbReference type="EMBL" id="CABVLU010000001">
    <property type="protein sequence ID" value="VVT45619.1"/>
    <property type="molecule type" value="Genomic_DNA"/>
</dbReference>
<organism evidence="2 3">
    <name type="scientific">Magnusiomyces paraingens</name>
    <dbReference type="NCBI Taxonomy" id="2606893"/>
    <lineage>
        <taxon>Eukaryota</taxon>
        <taxon>Fungi</taxon>
        <taxon>Dikarya</taxon>
        <taxon>Ascomycota</taxon>
        <taxon>Saccharomycotina</taxon>
        <taxon>Dipodascomycetes</taxon>
        <taxon>Dipodascales</taxon>
        <taxon>Dipodascaceae</taxon>
        <taxon>Magnusiomyces</taxon>
    </lineage>
</organism>
<keyword evidence="1" id="KW-1133">Transmembrane helix</keyword>
<gene>
    <name evidence="2" type="ORF">SAPINGB_P000815</name>
</gene>
<keyword evidence="3" id="KW-1185">Reference proteome</keyword>
<evidence type="ECO:0000313" key="3">
    <source>
        <dbReference type="Proteomes" id="UP000398389"/>
    </source>
</evidence>
<evidence type="ECO:0000256" key="1">
    <source>
        <dbReference type="SAM" id="Phobius"/>
    </source>
</evidence>
<sequence>MIKTILCSYSIIGALIPQRSSYNIVNDQNISNINSNPQQLSNKNDTIIESQSAFQNEKDDIEDGDGIIRRKKANTIKPLGSSNRHGYYSKTVVFIALLLLAIIGPGINIAVSRSVSREIRYRYISAQQCSSLNDCGNHDYGNYSQLETDHNSLRGLLYNCLNGNYTRVYQDKLSMSDAITYKINSQVGVSNVTTQGTYEINQYSSGFSLPRITLTQLAINLNDVNQIGWPTDSQDIFVDVVPPENVIQDQIMSQIASLAYTNNTLRSTGVTGSRTLRNIHIQYNGSAIEGNNKMCLTTALVKIDVNEYYVGGVSNAGTYSRINSSDNEITSYMGGDDCMITPISIYNDNSEAYDSASGFLNDISANNDTLDSILTEKYYANCATDNTNTTSILQVRKVYSSTGMGSSQSVMIDIITLNQTRQVYCDTVSPQLVQRKPIYTSDSPGYIASGVGVNLLSVYTDTKDSDDDLLDVSGLNNFVKYQYVTTTAVTYYNVKVQVIVLLCLLGVTILLKVILVYKTIGEPNIVDVVKEVVLDGYCYVNPFTVFTKNYDLREVSCGAYYDSVKNVNHCGIVYNDTVYEQPRSNVSWGSRFGMSRT</sequence>
<name>A0A5E8B329_9ASCO</name>
<protein>
    <submittedName>
        <fullName evidence="2">Uncharacterized protein</fullName>
    </submittedName>
</protein>
<evidence type="ECO:0000313" key="2">
    <source>
        <dbReference type="EMBL" id="VVT45619.1"/>
    </source>
</evidence>
<dbReference type="RefSeq" id="XP_031851429.1">
    <property type="nucleotide sequence ID" value="XM_031995538.1"/>
</dbReference>
<feature type="transmembrane region" description="Helical" evidence="1">
    <location>
        <begin position="92"/>
        <end position="111"/>
    </location>
</feature>
<proteinExistence type="predicted"/>
<dbReference type="AlphaFoldDB" id="A0A5E8B329"/>
<dbReference type="GeneID" id="43579638"/>
<reference evidence="2" key="1">
    <citation type="submission" date="2019-09" db="EMBL/GenBank/DDBJ databases">
        <authorList>
            <person name="Brejova B."/>
        </authorList>
    </citation>
    <scope>NUCLEOTIDE SEQUENCE [LARGE SCALE GENOMIC DNA]</scope>
</reference>
<dbReference type="Proteomes" id="UP000398389">
    <property type="component" value="Unassembled WGS sequence"/>
</dbReference>
<keyword evidence="1" id="KW-0472">Membrane</keyword>
<keyword evidence="1" id="KW-0812">Transmembrane</keyword>